<evidence type="ECO:0000313" key="5">
    <source>
        <dbReference type="Proteomes" id="UP000294739"/>
    </source>
</evidence>
<dbReference type="InterPro" id="IPR002347">
    <property type="entry name" value="SDR_fam"/>
</dbReference>
<dbReference type="FunFam" id="3.40.50.720:FF:000594">
    <property type="entry name" value="Short-chain oxidoreductase"/>
    <property type="match status" value="1"/>
</dbReference>
<proteinExistence type="inferred from homology"/>
<dbReference type="PRINTS" id="PR00081">
    <property type="entry name" value="GDHRDH"/>
</dbReference>
<dbReference type="PANTHER" id="PTHR24320:SF148">
    <property type="entry name" value="NAD(P)-BINDING ROSSMANN-FOLD SUPERFAMILY PROTEIN"/>
    <property type="match status" value="1"/>
</dbReference>
<dbReference type="SUPFAM" id="SSF51735">
    <property type="entry name" value="NAD(P)-binding Rossmann-fold domains"/>
    <property type="match status" value="1"/>
</dbReference>
<dbReference type="InterPro" id="IPR036291">
    <property type="entry name" value="NAD(P)-bd_dom_sf"/>
</dbReference>
<evidence type="ECO:0000256" key="3">
    <source>
        <dbReference type="ARBA" id="ARBA00071493"/>
    </source>
</evidence>
<name>A0A4R5DI48_9ACTN</name>
<evidence type="ECO:0000256" key="1">
    <source>
        <dbReference type="ARBA" id="ARBA00006484"/>
    </source>
</evidence>
<reference evidence="4 5" key="1">
    <citation type="submission" date="2019-03" db="EMBL/GenBank/DDBJ databases">
        <title>Draft genome sequences of novel Actinobacteria.</title>
        <authorList>
            <person name="Sahin N."/>
            <person name="Ay H."/>
            <person name="Saygin H."/>
        </authorList>
    </citation>
    <scope>NUCLEOTIDE SEQUENCE [LARGE SCALE GENOMIC DNA]</scope>
    <source>
        <strain evidence="4 5">5K138</strain>
    </source>
</reference>
<sequence length="323" mass="34304">MTTLQHSIGSGFRADTTAAQVLDGIDLSGKLAVVTGGYSGLGLETTRALSGAGAHVVVPARRPDIAREALAGMDDVEVDQLDLGDLDSVRGFVDRFLASGRGIDIAINNAGIMACPETRLGPGWEAQFATNHLGHFALINRLWPALVAGDGARVVSVSSRGHHRSPIRWDDVQFENGYDKWTAYGQAKTANVLFAVRLDQLGRDARVRAFSLHPGGILTPLQRHLPKEEMVAAGWIDEDGNPLNPTFKTPEQGAATQVWAATSPRLAGLGGLYLEDCDIAEPASGSGDTARGVRHYALDPDEAARLWTLSAQLTEVNAVPDAG</sequence>
<dbReference type="AlphaFoldDB" id="A0A4R5DI48"/>
<dbReference type="InParanoid" id="A0A4R5DI48"/>
<protein>
    <recommendedName>
        <fullName evidence="3">Probable oxidoreductase</fullName>
    </recommendedName>
</protein>
<dbReference type="OrthoDB" id="4577644at2"/>
<evidence type="ECO:0000313" key="4">
    <source>
        <dbReference type="EMBL" id="TDE13569.1"/>
    </source>
</evidence>
<dbReference type="Proteomes" id="UP000294739">
    <property type="component" value="Unassembled WGS sequence"/>
</dbReference>
<comment type="caution">
    <text evidence="4">The sequence shown here is derived from an EMBL/GenBank/DDBJ whole genome shotgun (WGS) entry which is preliminary data.</text>
</comment>
<keyword evidence="2" id="KW-0560">Oxidoreductase</keyword>
<gene>
    <name evidence="4" type="ORF">E1269_05950</name>
</gene>
<dbReference type="Gene3D" id="3.40.50.720">
    <property type="entry name" value="NAD(P)-binding Rossmann-like Domain"/>
    <property type="match status" value="1"/>
</dbReference>
<dbReference type="NCBIfam" id="NF004845">
    <property type="entry name" value="PRK06196.1"/>
    <property type="match status" value="1"/>
</dbReference>
<evidence type="ECO:0000256" key="2">
    <source>
        <dbReference type="ARBA" id="ARBA00023002"/>
    </source>
</evidence>
<dbReference type="GO" id="GO:0016491">
    <property type="term" value="F:oxidoreductase activity"/>
    <property type="evidence" value="ECO:0007669"/>
    <property type="project" value="UniProtKB-KW"/>
</dbReference>
<organism evidence="4 5">
    <name type="scientific">Jiangella asiatica</name>
    <dbReference type="NCBI Taxonomy" id="2530372"/>
    <lineage>
        <taxon>Bacteria</taxon>
        <taxon>Bacillati</taxon>
        <taxon>Actinomycetota</taxon>
        <taxon>Actinomycetes</taxon>
        <taxon>Jiangellales</taxon>
        <taxon>Jiangellaceae</taxon>
        <taxon>Jiangella</taxon>
    </lineage>
</organism>
<dbReference type="Pfam" id="PF00106">
    <property type="entry name" value="adh_short"/>
    <property type="match status" value="1"/>
</dbReference>
<keyword evidence="5" id="KW-1185">Reference proteome</keyword>
<dbReference type="EMBL" id="SMKZ01000005">
    <property type="protein sequence ID" value="TDE13569.1"/>
    <property type="molecule type" value="Genomic_DNA"/>
</dbReference>
<dbReference type="PANTHER" id="PTHR24320">
    <property type="entry name" value="RETINOL DEHYDROGENASE"/>
    <property type="match status" value="1"/>
</dbReference>
<dbReference type="RefSeq" id="WP_131892360.1">
    <property type="nucleotide sequence ID" value="NZ_SMKZ01000005.1"/>
</dbReference>
<accession>A0A4R5DI48</accession>
<comment type="similarity">
    <text evidence="1">Belongs to the short-chain dehydrogenases/reductases (SDR) family.</text>
</comment>